<evidence type="ECO:0000256" key="4">
    <source>
        <dbReference type="ARBA" id="ARBA00022679"/>
    </source>
</evidence>
<evidence type="ECO:0000256" key="8">
    <source>
        <dbReference type="ARBA" id="ARBA00023014"/>
    </source>
</evidence>
<evidence type="ECO:0000256" key="3">
    <source>
        <dbReference type="ARBA" id="ARBA00012239"/>
    </source>
</evidence>
<keyword evidence="4" id="KW-0808">Transferase</keyword>
<dbReference type="GO" id="GO:0051536">
    <property type="term" value="F:iron-sulfur cluster binding"/>
    <property type="evidence" value="ECO:0007669"/>
    <property type="project" value="UniProtKB-KW"/>
</dbReference>
<evidence type="ECO:0000256" key="7">
    <source>
        <dbReference type="ARBA" id="ARBA00023004"/>
    </source>
</evidence>
<dbReference type="InterPro" id="IPR020578">
    <property type="entry name" value="Aminotrans_V_PyrdxlP_BS"/>
</dbReference>
<accession>A0A2V1N080</accession>
<comment type="similarity">
    <text evidence="2">Belongs to the class-V pyridoxal-phosphate-dependent aminotransferase family. NifS/IscS subfamily.</text>
</comment>
<keyword evidence="8" id="KW-0411">Iron-sulfur</keyword>
<dbReference type="EMBL" id="QCXQ01000001">
    <property type="protein sequence ID" value="PWG00649.1"/>
    <property type="molecule type" value="Genomic_DNA"/>
</dbReference>
<dbReference type="InterPro" id="IPR015424">
    <property type="entry name" value="PyrdxlP-dep_Trfase"/>
</dbReference>
<dbReference type="FunFam" id="3.40.640.10:FF:000084">
    <property type="entry name" value="IscS-like cysteine desulfurase"/>
    <property type="match status" value="1"/>
</dbReference>
<keyword evidence="6" id="KW-0663">Pyridoxal phosphate</keyword>
<dbReference type="InterPro" id="IPR015422">
    <property type="entry name" value="PyrdxlP-dep_Trfase_small"/>
</dbReference>
<reference evidence="12 13" key="1">
    <citation type="journal article" date="2018" name="Int. J. Syst. Evol. Microbiol.">
        <title>Lactobacillus bambusae sp. nov., isolated from a traditional fermented Ma-bamboo shoots of Taiwan.</title>
        <authorList>
            <person name="Wang L.-T."/>
        </authorList>
    </citation>
    <scope>NUCLEOTIDE SEQUENCE [LARGE SCALE GENOMIC DNA]</scope>
    <source>
        <strain evidence="12 13">BS-W1</strain>
    </source>
</reference>
<evidence type="ECO:0000256" key="5">
    <source>
        <dbReference type="ARBA" id="ARBA00022723"/>
    </source>
</evidence>
<dbReference type="InterPro" id="IPR016454">
    <property type="entry name" value="Cysteine_dSase"/>
</dbReference>
<dbReference type="SUPFAM" id="SSF53383">
    <property type="entry name" value="PLP-dependent transferases"/>
    <property type="match status" value="1"/>
</dbReference>
<evidence type="ECO:0000256" key="9">
    <source>
        <dbReference type="ARBA" id="ARBA00050776"/>
    </source>
</evidence>
<evidence type="ECO:0000256" key="10">
    <source>
        <dbReference type="RuleBase" id="RU004504"/>
    </source>
</evidence>
<dbReference type="InterPro" id="IPR000192">
    <property type="entry name" value="Aminotrans_V_dom"/>
</dbReference>
<name>A0A2V1N080_9LACO</name>
<sequence length="388" mass="42286">MKNEIYLDNAATTPISAEVLAEMTDKLANVWGNASTLYQYGRTAHTVLEDARHVIATSINADVDEIVFTSGGTESDNTAIMQTARARRGEGKHIITTAIEHEAVLKPMAALEEAGFDVTYLPVDEAGNISLTDLKAALREDTILVSIMYGNNEVGSLNPIHEIGTLLQDYQAWFHTDAVQAYGLEDIDVKRDHIDLLSTSAHKINGPKGTGFLYRRAGINFPSFMKGGDQETKRRAGTENIPSIAGMAKAAEGLTKEEKANRQAKYYGFKQQIVAGLNQAGVEFEVNGDMSQNRLNHVFNIWLKGISTYLMQTNLDLAGIAVSGGSACTAGSLEPSHVLTAMYGEKSPRIAESLRVSFGRYTTSEDIETLVQTIAAITQRLTKKNEVH</sequence>
<dbReference type="Gene3D" id="3.40.640.10">
    <property type="entry name" value="Type I PLP-dependent aspartate aminotransferase-like (Major domain)"/>
    <property type="match status" value="1"/>
</dbReference>
<feature type="domain" description="Aminotransferase class V" evidence="11">
    <location>
        <begin position="5"/>
        <end position="370"/>
    </location>
</feature>
<evidence type="ECO:0000259" key="11">
    <source>
        <dbReference type="Pfam" id="PF00266"/>
    </source>
</evidence>
<organism evidence="12 13">
    <name type="scientific">Levilactobacillus bambusae</name>
    <dbReference type="NCBI Taxonomy" id="2024736"/>
    <lineage>
        <taxon>Bacteria</taxon>
        <taxon>Bacillati</taxon>
        <taxon>Bacillota</taxon>
        <taxon>Bacilli</taxon>
        <taxon>Lactobacillales</taxon>
        <taxon>Lactobacillaceae</taxon>
        <taxon>Levilactobacillus</taxon>
    </lineage>
</organism>
<comment type="cofactor">
    <cofactor evidence="1 10">
        <name>pyridoxal 5'-phosphate</name>
        <dbReference type="ChEBI" id="CHEBI:597326"/>
    </cofactor>
</comment>
<dbReference type="PIRSF" id="PIRSF005572">
    <property type="entry name" value="NifS"/>
    <property type="match status" value="1"/>
</dbReference>
<keyword evidence="13" id="KW-1185">Reference proteome</keyword>
<dbReference type="PANTHER" id="PTHR11601">
    <property type="entry name" value="CYSTEINE DESULFURYLASE FAMILY MEMBER"/>
    <property type="match status" value="1"/>
</dbReference>
<comment type="caution">
    <text evidence="12">The sequence shown here is derived from an EMBL/GenBank/DDBJ whole genome shotgun (WGS) entry which is preliminary data.</text>
</comment>
<gene>
    <name evidence="12" type="ORF">DCM90_00285</name>
</gene>
<keyword evidence="5" id="KW-0479">Metal-binding</keyword>
<dbReference type="PROSITE" id="PS00595">
    <property type="entry name" value="AA_TRANSFER_CLASS_5"/>
    <property type="match status" value="1"/>
</dbReference>
<dbReference type="GO" id="GO:0046872">
    <property type="term" value="F:metal ion binding"/>
    <property type="evidence" value="ECO:0007669"/>
    <property type="project" value="UniProtKB-KW"/>
</dbReference>
<dbReference type="GO" id="GO:0031071">
    <property type="term" value="F:cysteine desulfurase activity"/>
    <property type="evidence" value="ECO:0007669"/>
    <property type="project" value="UniProtKB-EC"/>
</dbReference>
<proteinExistence type="inferred from homology"/>
<dbReference type="InterPro" id="IPR015421">
    <property type="entry name" value="PyrdxlP-dep_Trfase_major"/>
</dbReference>
<dbReference type="Pfam" id="PF00266">
    <property type="entry name" value="Aminotran_5"/>
    <property type="match status" value="1"/>
</dbReference>
<keyword evidence="7" id="KW-0408">Iron</keyword>
<dbReference type="OrthoDB" id="9808002at2"/>
<comment type="catalytic activity">
    <reaction evidence="9">
        <text>(sulfur carrier)-H + L-cysteine = (sulfur carrier)-SH + L-alanine</text>
        <dbReference type="Rhea" id="RHEA:43892"/>
        <dbReference type="Rhea" id="RHEA-COMP:14737"/>
        <dbReference type="Rhea" id="RHEA-COMP:14739"/>
        <dbReference type="ChEBI" id="CHEBI:29917"/>
        <dbReference type="ChEBI" id="CHEBI:35235"/>
        <dbReference type="ChEBI" id="CHEBI:57972"/>
        <dbReference type="ChEBI" id="CHEBI:64428"/>
        <dbReference type="EC" id="2.8.1.7"/>
    </reaction>
</comment>
<dbReference type="Gene3D" id="1.10.260.50">
    <property type="match status" value="1"/>
</dbReference>
<dbReference type="Proteomes" id="UP000245080">
    <property type="component" value="Unassembled WGS sequence"/>
</dbReference>
<protein>
    <recommendedName>
        <fullName evidence="3">cysteine desulfurase</fullName>
        <ecNumber evidence="3">2.8.1.7</ecNumber>
    </recommendedName>
</protein>
<dbReference type="Gene3D" id="3.90.1150.10">
    <property type="entry name" value="Aspartate Aminotransferase, domain 1"/>
    <property type="match status" value="1"/>
</dbReference>
<dbReference type="RefSeq" id="WP_109249362.1">
    <property type="nucleotide sequence ID" value="NZ_QCXQ01000001.1"/>
</dbReference>
<dbReference type="AlphaFoldDB" id="A0A2V1N080"/>
<evidence type="ECO:0000313" key="12">
    <source>
        <dbReference type="EMBL" id="PWG00649.1"/>
    </source>
</evidence>
<evidence type="ECO:0000256" key="1">
    <source>
        <dbReference type="ARBA" id="ARBA00001933"/>
    </source>
</evidence>
<evidence type="ECO:0000313" key="13">
    <source>
        <dbReference type="Proteomes" id="UP000245080"/>
    </source>
</evidence>
<dbReference type="PANTHER" id="PTHR11601:SF34">
    <property type="entry name" value="CYSTEINE DESULFURASE"/>
    <property type="match status" value="1"/>
</dbReference>
<dbReference type="NCBIfam" id="NF002806">
    <property type="entry name" value="PRK02948.1"/>
    <property type="match status" value="1"/>
</dbReference>
<evidence type="ECO:0000256" key="2">
    <source>
        <dbReference type="ARBA" id="ARBA00006490"/>
    </source>
</evidence>
<dbReference type="EC" id="2.8.1.7" evidence="3"/>
<evidence type="ECO:0000256" key="6">
    <source>
        <dbReference type="ARBA" id="ARBA00022898"/>
    </source>
</evidence>